<gene>
    <name evidence="1" type="ORF">H8784_15870</name>
</gene>
<dbReference type="RefSeq" id="WP_167451709.1">
    <property type="nucleotide sequence ID" value="NZ_JACRTI010000048.1"/>
</dbReference>
<evidence type="ECO:0000313" key="1">
    <source>
        <dbReference type="EMBL" id="MBC8603189.1"/>
    </source>
</evidence>
<sequence length="48" mass="5976">MKRKSKEQKEAEEDLLFYLEYYKKFDTGYQKKIADKEIKELEDKLKKK</sequence>
<reference evidence="1 2" key="1">
    <citation type="submission" date="2020-08" db="EMBL/GenBank/DDBJ databases">
        <title>Genome public.</title>
        <authorList>
            <person name="Liu C."/>
            <person name="Sun Q."/>
        </authorList>
    </citation>
    <scope>NUCLEOTIDE SEQUENCE [LARGE SCALE GENOMIC DNA]</scope>
    <source>
        <strain evidence="1 2">426_9</strain>
    </source>
</reference>
<organism evidence="1 2">
    <name type="scientific">Parabacteroides acidifaciens</name>
    <dbReference type="NCBI Taxonomy" id="2290935"/>
    <lineage>
        <taxon>Bacteria</taxon>
        <taxon>Pseudomonadati</taxon>
        <taxon>Bacteroidota</taxon>
        <taxon>Bacteroidia</taxon>
        <taxon>Bacteroidales</taxon>
        <taxon>Tannerellaceae</taxon>
        <taxon>Parabacteroides</taxon>
    </lineage>
</organism>
<name>A0ABR7P4Q1_9BACT</name>
<keyword evidence="2" id="KW-1185">Reference proteome</keyword>
<accession>A0ABR7P4Q1</accession>
<protein>
    <submittedName>
        <fullName evidence="1">Uncharacterized protein</fullName>
    </submittedName>
</protein>
<dbReference type="EMBL" id="JACRTI010000048">
    <property type="protein sequence ID" value="MBC8603189.1"/>
    <property type="molecule type" value="Genomic_DNA"/>
</dbReference>
<evidence type="ECO:0000313" key="2">
    <source>
        <dbReference type="Proteomes" id="UP000629596"/>
    </source>
</evidence>
<dbReference type="Proteomes" id="UP000629596">
    <property type="component" value="Unassembled WGS sequence"/>
</dbReference>
<proteinExistence type="predicted"/>
<comment type="caution">
    <text evidence="1">The sequence shown here is derived from an EMBL/GenBank/DDBJ whole genome shotgun (WGS) entry which is preliminary data.</text>
</comment>